<dbReference type="VEuPathDB" id="PlasmoDB:PCOAH_00047880"/>
<dbReference type="InterPro" id="IPR016024">
    <property type="entry name" value="ARM-type_fold"/>
</dbReference>
<dbReference type="AlphaFoldDB" id="A0A1B1E6L2"/>
<protein>
    <submittedName>
        <fullName evidence="3">SICA antigen</fullName>
    </submittedName>
</protein>
<dbReference type="InterPro" id="IPR024285">
    <property type="entry name" value="SICA_extracell_b"/>
</dbReference>
<feature type="compositionally biased region" description="Basic and acidic residues" evidence="1">
    <location>
        <begin position="474"/>
        <end position="500"/>
    </location>
</feature>
<gene>
    <name evidence="3" type="ORF">PCOAH_00047880</name>
</gene>
<dbReference type="OrthoDB" id="6133115at2759"/>
<keyword evidence="4" id="KW-1185">Reference proteome</keyword>
<evidence type="ECO:0000313" key="4">
    <source>
        <dbReference type="Proteomes" id="UP000092716"/>
    </source>
</evidence>
<sequence>MVKMAPQKTSEFEQDYTKVEEEPGEPGARGGRPPRSAEAEPNNENKRAPRRRRGFSVIKLGPTGMSVTHEGNEGYSYDYDYLYTFTCKDNTLQTRLKEVIENWHTDKQNPRKDWDQVWKEIEDRIQPLSEYISKNKESMESHCKNPNGQDRTWTEADSNACMLITAGLRYIYGIKKQETETEPSRTNNRTFKATAACIILNEFIKKLEKKANSCTQKISIDKGITQAFSVSEEIKNSVCKGDSGCFKCKQWDYSKCTVNNDRVGEKLKQKFDSDEKIKEALEDIYPSSNLSSTSTLGSATIREWFKLFSNDVSSDDEKQYEELGVLSALCEHSEDDVSTDNWDRGKYGKFCEIMVKNIILTTAVPKKYKNQREKTPCEKKVKNIPVCDLLKVWMWYMDLFCAPKAVIERALEAVKVVRTDMNPGENYVKCTYEDALNLPYTGQTKTPGDPYYIFETSELHTMMKETTKEKGWCREGKGRFGHKTSEVPDHTRKDTEEHDQITNGHDNLNKMKKILQKVMDEVKEEVKKEGVKEEKEAEVQGEEEEEDEEEDLPSEEDPPGEEEEEDEEESGVDVEEEEDEVEEIEEQEASKEEPTSGDGTEQTEDPGKVTTSS</sequence>
<reference evidence="4" key="1">
    <citation type="submission" date="2016-06" db="EMBL/GenBank/DDBJ databases">
        <title>First high quality genome sequence of Plasmodium coatneyi using continuous long reads from single molecule, real-time sequencing.</title>
        <authorList>
            <person name="Chien J.-T."/>
            <person name="Pakala S.B."/>
            <person name="Geraldo J.A."/>
            <person name="Lapp S.A."/>
            <person name="Barnwell J.W."/>
            <person name="Kissinger J.C."/>
            <person name="Galinski M.R."/>
            <person name="Humphrey J.C."/>
        </authorList>
    </citation>
    <scope>NUCLEOTIDE SEQUENCE [LARGE SCALE GENOMIC DNA]</scope>
    <source>
        <strain evidence="4">Hackeri</strain>
    </source>
</reference>
<feature type="compositionally biased region" description="Basic and acidic residues" evidence="1">
    <location>
        <begin position="35"/>
        <end position="47"/>
    </location>
</feature>
<evidence type="ECO:0000256" key="1">
    <source>
        <dbReference type="SAM" id="MobiDB-lite"/>
    </source>
</evidence>
<proteinExistence type="predicted"/>
<dbReference type="RefSeq" id="XP_019917367.1">
    <property type="nucleotide sequence ID" value="XM_020061571.1"/>
</dbReference>
<evidence type="ECO:0000313" key="3">
    <source>
        <dbReference type="EMBL" id="ANQ10672.1"/>
    </source>
</evidence>
<organism evidence="3 4">
    <name type="scientific">Plasmodium coatneyi</name>
    <dbReference type="NCBI Taxonomy" id="208452"/>
    <lineage>
        <taxon>Eukaryota</taxon>
        <taxon>Sar</taxon>
        <taxon>Alveolata</taxon>
        <taxon>Apicomplexa</taxon>
        <taxon>Aconoidasida</taxon>
        <taxon>Haemosporida</taxon>
        <taxon>Plasmodiidae</taxon>
        <taxon>Plasmodium</taxon>
    </lineage>
</organism>
<name>A0A1B1E6L2_9APIC</name>
<feature type="domain" description="Schizont-infected cell agglutination extracellular beta" evidence="2">
    <location>
        <begin position="94"/>
        <end position="257"/>
    </location>
</feature>
<dbReference type="GeneID" id="30911519"/>
<feature type="region of interest" description="Disordered" evidence="1">
    <location>
        <begin position="526"/>
        <end position="613"/>
    </location>
</feature>
<evidence type="ECO:0000259" key="2">
    <source>
        <dbReference type="Pfam" id="PF12878"/>
    </source>
</evidence>
<dbReference type="KEGG" id="pcot:PCOAH_00047880"/>
<feature type="compositionally biased region" description="Acidic residues" evidence="1">
    <location>
        <begin position="539"/>
        <end position="587"/>
    </location>
</feature>
<dbReference type="Proteomes" id="UP000092716">
    <property type="component" value="Chromosome 13"/>
</dbReference>
<feature type="region of interest" description="Disordered" evidence="1">
    <location>
        <begin position="474"/>
        <end position="508"/>
    </location>
</feature>
<feature type="region of interest" description="Disordered" evidence="1">
    <location>
        <begin position="1"/>
        <end position="55"/>
    </location>
</feature>
<accession>A0A1B1E6L2</accession>
<dbReference type="Pfam" id="PF12878">
    <property type="entry name" value="SICA_beta"/>
    <property type="match status" value="1"/>
</dbReference>
<dbReference type="EMBL" id="CP016251">
    <property type="protein sequence ID" value="ANQ10672.1"/>
    <property type="molecule type" value="Genomic_DNA"/>
</dbReference>
<feature type="compositionally biased region" description="Basic and acidic residues" evidence="1">
    <location>
        <begin position="526"/>
        <end position="538"/>
    </location>
</feature>
<dbReference type="SUPFAM" id="SSF48371">
    <property type="entry name" value="ARM repeat"/>
    <property type="match status" value="1"/>
</dbReference>